<evidence type="ECO:0000313" key="2">
    <source>
        <dbReference type="EMBL" id="MDQ0175279.1"/>
    </source>
</evidence>
<protein>
    <submittedName>
        <fullName evidence="2">Agmatine deiminase</fullName>
        <ecNumber evidence="2">3.5.3.12</ecNumber>
    </submittedName>
</protein>
<comment type="caution">
    <text evidence="2">The sequence shown here is derived from an EMBL/GenBank/DDBJ whole genome shotgun (WGS) entry which is preliminary data.</text>
</comment>
<reference evidence="2 3" key="1">
    <citation type="submission" date="2023-07" db="EMBL/GenBank/DDBJ databases">
        <title>Genomic Encyclopedia of Type Strains, Phase IV (KMG-IV): sequencing the most valuable type-strain genomes for metagenomic binning, comparative biology and taxonomic classification.</title>
        <authorList>
            <person name="Goeker M."/>
        </authorList>
    </citation>
    <scope>NUCLEOTIDE SEQUENCE [LARGE SCALE GENOMIC DNA]</scope>
    <source>
        <strain evidence="2 3">DSM 23837</strain>
    </source>
</reference>
<dbReference type="EC" id="3.5.3.12" evidence="2"/>
<dbReference type="SUPFAM" id="SSF55909">
    <property type="entry name" value="Pentein"/>
    <property type="match status" value="1"/>
</dbReference>
<keyword evidence="1 2" id="KW-0378">Hydrolase</keyword>
<dbReference type="PANTHER" id="PTHR31377">
    <property type="entry name" value="AGMATINE DEIMINASE-RELATED"/>
    <property type="match status" value="1"/>
</dbReference>
<name>A0ABT9WQA9_9BACI</name>
<sequence>MKPYVAGEFSPQKSVWMCWPIGEWATRQLNVDRVALEMVKNMPTDVDIHIVCFDANVKTRANNLIKKNLRQTDHIHYVEYPAPIIYPRDFGIDVIQSGNELAHVHHLFDSYGYYGLEDETSQVLNQFSLFQAECLGIKNCIKTDLITEGGNHEFNSAGVMMAIEDTEVKKRNSHKTKEEIEQTFKNVYGLEKIIWIPHGSYEDEHYLMGPIPGPTGKFDAYRSASANGHIDEICRFASEDTIVLARVTEEEAKDNLIHQYNKVRMDAAFDVLKEATQSNGEPFKIVTLPMPEPIYIELTPEDDAYYLWEPVNEQETLLDGSSFPTKKITVLPALSYCNFLILNEVVLAQSYYEPGLPLSIKEKDEEALATLQVVFPDKQVIPIHTLALNLYGGGIHCNTKNIPRYDCDI</sequence>
<dbReference type="RefSeq" id="WP_307227462.1">
    <property type="nucleotide sequence ID" value="NZ_JAUSTT010000005.1"/>
</dbReference>
<dbReference type="Pfam" id="PF04371">
    <property type="entry name" value="PAD_porph"/>
    <property type="match status" value="2"/>
</dbReference>
<proteinExistence type="predicted"/>
<dbReference type="EMBL" id="JAUSTT010000005">
    <property type="protein sequence ID" value="MDQ0175279.1"/>
    <property type="molecule type" value="Genomic_DNA"/>
</dbReference>
<dbReference type="InterPro" id="IPR007466">
    <property type="entry name" value="Peptidyl-Arg-deiminase_porph"/>
</dbReference>
<organism evidence="2 3">
    <name type="scientific">Bacillus chungangensis</name>
    <dbReference type="NCBI Taxonomy" id="587633"/>
    <lineage>
        <taxon>Bacteria</taxon>
        <taxon>Bacillati</taxon>
        <taxon>Bacillota</taxon>
        <taxon>Bacilli</taxon>
        <taxon>Bacillales</taxon>
        <taxon>Bacillaceae</taxon>
        <taxon>Bacillus</taxon>
    </lineage>
</organism>
<keyword evidence="3" id="KW-1185">Reference proteome</keyword>
<dbReference type="Proteomes" id="UP001223586">
    <property type="component" value="Unassembled WGS sequence"/>
</dbReference>
<evidence type="ECO:0000256" key="1">
    <source>
        <dbReference type="ARBA" id="ARBA00022801"/>
    </source>
</evidence>
<accession>A0ABT9WQA9</accession>
<evidence type="ECO:0000313" key="3">
    <source>
        <dbReference type="Proteomes" id="UP001223586"/>
    </source>
</evidence>
<dbReference type="PANTHER" id="PTHR31377:SF0">
    <property type="entry name" value="AGMATINE DEIMINASE-RELATED"/>
    <property type="match status" value="1"/>
</dbReference>
<dbReference type="Gene3D" id="3.75.10.10">
    <property type="entry name" value="L-arginine/glycine Amidinotransferase, Chain A"/>
    <property type="match status" value="1"/>
</dbReference>
<gene>
    <name evidence="2" type="ORF">J2S08_001113</name>
</gene>
<dbReference type="GO" id="GO:0047632">
    <property type="term" value="F:agmatine deiminase activity"/>
    <property type="evidence" value="ECO:0007669"/>
    <property type="project" value="UniProtKB-EC"/>
</dbReference>